<keyword evidence="1" id="KW-0812">Transmembrane</keyword>
<dbReference type="AlphaFoldDB" id="A0A8K0UVN5"/>
<evidence type="ECO:0000256" key="1">
    <source>
        <dbReference type="SAM" id="Phobius"/>
    </source>
</evidence>
<name>A0A8K0UVN5_9AGAR</name>
<keyword evidence="4" id="KW-1185">Reference proteome</keyword>
<comment type="caution">
    <text evidence="3">The sequence shown here is derived from an EMBL/GenBank/DDBJ whole genome shotgun (WGS) entry which is preliminary data.</text>
</comment>
<organism evidence="3 4">
    <name type="scientific">Cristinia sonorae</name>
    <dbReference type="NCBI Taxonomy" id="1940300"/>
    <lineage>
        <taxon>Eukaryota</taxon>
        <taxon>Fungi</taxon>
        <taxon>Dikarya</taxon>
        <taxon>Basidiomycota</taxon>
        <taxon>Agaricomycotina</taxon>
        <taxon>Agaricomycetes</taxon>
        <taxon>Agaricomycetidae</taxon>
        <taxon>Agaricales</taxon>
        <taxon>Pleurotineae</taxon>
        <taxon>Stephanosporaceae</taxon>
        <taxon>Cristinia</taxon>
    </lineage>
</organism>
<keyword evidence="2" id="KW-0732">Signal</keyword>
<dbReference type="Proteomes" id="UP000813824">
    <property type="component" value="Unassembled WGS sequence"/>
</dbReference>
<keyword evidence="1" id="KW-0472">Membrane</keyword>
<gene>
    <name evidence="3" type="ORF">BXZ70DRAFT_1004175</name>
</gene>
<proteinExistence type="predicted"/>
<dbReference type="OrthoDB" id="1921208at2759"/>
<evidence type="ECO:0000256" key="2">
    <source>
        <dbReference type="SAM" id="SignalP"/>
    </source>
</evidence>
<dbReference type="EMBL" id="JAEVFJ010000003">
    <property type="protein sequence ID" value="KAH8105870.1"/>
    <property type="molecule type" value="Genomic_DNA"/>
</dbReference>
<keyword evidence="1" id="KW-1133">Transmembrane helix</keyword>
<feature type="chain" id="PRO_5035456962" evidence="2">
    <location>
        <begin position="28"/>
        <end position="397"/>
    </location>
</feature>
<accession>A0A8K0UVN5</accession>
<evidence type="ECO:0000313" key="4">
    <source>
        <dbReference type="Proteomes" id="UP000813824"/>
    </source>
</evidence>
<reference evidence="3" key="1">
    <citation type="journal article" date="2021" name="New Phytol.">
        <title>Evolutionary innovations through gain and loss of genes in the ectomycorrhizal Boletales.</title>
        <authorList>
            <person name="Wu G."/>
            <person name="Miyauchi S."/>
            <person name="Morin E."/>
            <person name="Kuo A."/>
            <person name="Drula E."/>
            <person name="Varga T."/>
            <person name="Kohler A."/>
            <person name="Feng B."/>
            <person name="Cao Y."/>
            <person name="Lipzen A."/>
            <person name="Daum C."/>
            <person name="Hundley H."/>
            <person name="Pangilinan J."/>
            <person name="Johnson J."/>
            <person name="Barry K."/>
            <person name="LaButti K."/>
            <person name="Ng V."/>
            <person name="Ahrendt S."/>
            <person name="Min B."/>
            <person name="Choi I.G."/>
            <person name="Park H."/>
            <person name="Plett J.M."/>
            <person name="Magnuson J."/>
            <person name="Spatafora J.W."/>
            <person name="Nagy L.G."/>
            <person name="Henrissat B."/>
            <person name="Grigoriev I.V."/>
            <person name="Yang Z.L."/>
            <person name="Xu J."/>
            <person name="Martin F.M."/>
        </authorList>
    </citation>
    <scope>NUCLEOTIDE SEQUENCE</scope>
    <source>
        <strain evidence="3">KKN 215</strain>
    </source>
</reference>
<sequence>MSPFATTSILALSHCLSVSVQLAPAQAASKVAGLRTAATANDRLNILNSDFVLHFLNASVTKGAGGQTTMRRLPSGILYAVNGSLQTGMLYENGARSVYNEIGPGSAAVFLKVRHMVVVFRAIIYNSLLSCRDLSIINSISIANLFISLLLSTTKTRIRDPALVNVGLPASVVAAFLGDVGVEEAAGLAIPNNITLGTDECLQKCNIPFVDQPTKQRQPRVSANALPSGLSRRTMLGSSMSPTPTNLARRAFSKAPERQHMVTTSSYPLSALLAVIALMAMGYAVIALAHTRRCDCATPPVSIRYEGTPLGNSTVGILVPVTHTSYGSLNCELRVFTTCHSNEMDYRSHMGEELETDSIRKLSDEREREITAEMLRKVFDASECDDLTIDDLSVMDS</sequence>
<evidence type="ECO:0000313" key="3">
    <source>
        <dbReference type="EMBL" id="KAH8105870.1"/>
    </source>
</evidence>
<protein>
    <submittedName>
        <fullName evidence="3">Uncharacterized protein</fullName>
    </submittedName>
</protein>
<feature type="signal peptide" evidence="2">
    <location>
        <begin position="1"/>
        <end position="27"/>
    </location>
</feature>
<feature type="transmembrane region" description="Helical" evidence="1">
    <location>
        <begin position="267"/>
        <end position="289"/>
    </location>
</feature>